<dbReference type="Gene3D" id="1.25.40.90">
    <property type="match status" value="1"/>
</dbReference>
<accession>A0ABR4IXZ7</accession>
<dbReference type="SUPFAM" id="SSF48464">
    <property type="entry name" value="ENTH/VHS domain"/>
    <property type="match status" value="1"/>
</dbReference>
<reference evidence="3 4" key="1">
    <citation type="submission" date="2024-07" db="EMBL/GenBank/DDBJ databases">
        <title>Section-level genome sequencing and comparative genomics of Aspergillus sections Usti and Cavernicolus.</title>
        <authorList>
            <consortium name="Lawrence Berkeley National Laboratory"/>
            <person name="Nybo J.L."/>
            <person name="Vesth T.C."/>
            <person name="Theobald S."/>
            <person name="Frisvad J.C."/>
            <person name="Larsen T.O."/>
            <person name="Kjaerboelling I."/>
            <person name="Rothschild-Mancinelli K."/>
            <person name="Lyhne E.K."/>
            <person name="Kogle M.E."/>
            <person name="Barry K."/>
            <person name="Clum A."/>
            <person name="Na H."/>
            <person name="Ledsgaard L."/>
            <person name="Lin J."/>
            <person name="Lipzen A."/>
            <person name="Kuo A."/>
            <person name="Riley R."/>
            <person name="Mondo S."/>
            <person name="LaButti K."/>
            <person name="Haridas S."/>
            <person name="Pangalinan J."/>
            <person name="Salamov A.A."/>
            <person name="Simmons B.A."/>
            <person name="Magnuson J.K."/>
            <person name="Chen J."/>
            <person name="Drula E."/>
            <person name="Henrissat B."/>
            <person name="Wiebenga A."/>
            <person name="Lubbers R.J."/>
            <person name="Gomes A.C."/>
            <person name="Makela M.R."/>
            <person name="Stajich J."/>
            <person name="Grigoriev I.V."/>
            <person name="Mortensen U.H."/>
            <person name="De vries R.P."/>
            <person name="Baker S.E."/>
            <person name="Andersen M.R."/>
        </authorList>
    </citation>
    <scope>NUCLEOTIDE SEQUENCE [LARGE SCALE GENOMIC DNA]</scope>
    <source>
        <strain evidence="3 4">CBS 600.67</strain>
    </source>
</reference>
<proteinExistence type="predicted"/>
<evidence type="ECO:0000313" key="4">
    <source>
        <dbReference type="Proteomes" id="UP001610335"/>
    </source>
</evidence>
<dbReference type="InterPro" id="IPR013809">
    <property type="entry name" value="ENTH"/>
</dbReference>
<feature type="compositionally biased region" description="Basic and acidic residues" evidence="1">
    <location>
        <begin position="168"/>
        <end position="179"/>
    </location>
</feature>
<evidence type="ECO:0000259" key="2">
    <source>
        <dbReference type="PROSITE" id="PS50942"/>
    </source>
</evidence>
<feature type="region of interest" description="Disordered" evidence="1">
    <location>
        <begin position="133"/>
        <end position="186"/>
    </location>
</feature>
<organism evidence="3 4">
    <name type="scientific">Aspergillus cavernicola</name>
    <dbReference type="NCBI Taxonomy" id="176166"/>
    <lineage>
        <taxon>Eukaryota</taxon>
        <taxon>Fungi</taxon>
        <taxon>Dikarya</taxon>
        <taxon>Ascomycota</taxon>
        <taxon>Pezizomycotina</taxon>
        <taxon>Eurotiomycetes</taxon>
        <taxon>Eurotiomycetidae</taxon>
        <taxon>Eurotiales</taxon>
        <taxon>Aspergillaceae</taxon>
        <taxon>Aspergillus</taxon>
        <taxon>Aspergillus subgen. Nidulantes</taxon>
    </lineage>
</organism>
<evidence type="ECO:0000256" key="1">
    <source>
        <dbReference type="SAM" id="MobiDB-lite"/>
    </source>
</evidence>
<name>A0ABR4IXZ7_9EURO</name>
<dbReference type="PROSITE" id="PS50942">
    <property type="entry name" value="ENTH"/>
    <property type="match status" value="1"/>
</dbReference>
<dbReference type="Pfam" id="PF01417">
    <property type="entry name" value="ENTH"/>
    <property type="match status" value="1"/>
</dbReference>
<dbReference type="SMART" id="SM00273">
    <property type="entry name" value="ENTH"/>
    <property type="match status" value="1"/>
</dbReference>
<dbReference type="PANTHER" id="PTHR12276:SF110">
    <property type="entry name" value="EPSIN-1-RELATED"/>
    <property type="match status" value="1"/>
</dbReference>
<keyword evidence="4" id="KW-1185">Reference proteome</keyword>
<sequence>MSRRIPYHPNRIIVRDATSEDVKGPSKRQLDEITRVSSISAVDFYEVMDTIDKRLYKVRENSQSALNALAVLRHCITHGSEYFLTWAAKNIYIVQGLSEFRQVNLDSTDVGGDVRAAASGLVAFIREEEKKRTSHAVSSSDPVELSGAEMRPELWGSARENELSGDSSRAEHPVSEARAELSGSLS</sequence>
<evidence type="ECO:0000313" key="3">
    <source>
        <dbReference type="EMBL" id="KAL2832595.1"/>
    </source>
</evidence>
<dbReference type="EMBL" id="JBFXLS010000006">
    <property type="protein sequence ID" value="KAL2832595.1"/>
    <property type="molecule type" value="Genomic_DNA"/>
</dbReference>
<gene>
    <name evidence="3" type="ORF">BDW59DRAFT_139474</name>
</gene>
<dbReference type="InterPro" id="IPR008942">
    <property type="entry name" value="ENTH_VHS"/>
</dbReference>
<comment type="caution">
    <text evidence="3">The sequence shown here is derived from an EMBL/GenBank/DDBJ whole genome shotgun (WGS) entry which is preliminary data.</text>
</comment>
<dbReference type="PANTHER" id="PTHR12276">
    <property type="entry name" value="EPSIN/ENT-RELATED"/>
    <property type="match status" value="1"/>
</dbReference>
<feature type="domain" description="ENTH" evidence="2">
    <location>
        <begin position="2"/>
        <end position="135"/>
    </location>
</feature>
<dbReference type="Proteomes" id="UP001610335">
    <property type="component" value="Unassembled WGS sequence"/>
</dbReference>
<protein>
    <recommendedName>
        <fullName evidence="2">ENTH domain-containing protein</fullName>
    </recommendedName>
</protein>